<keyword evidence="1" id="KW-0812">Transmembrane</keyword>
<feature type="transmembrane region" description="Helical" evidence="1">
    <location>
        <begin position="69"/>
        <end position="89"/>
    </location>
</feature>
<keyword evidence="1" id="KW-1133">Transmembrane helix</keyword>
<comment type="caution">
    <text evidence="2">The sequence shown here is derived from an EMBL/GenBank/DDBJ whole genome shotgun (WGS) entry which is preliminary data.</text>
</comment>
<dbReference type="RefSeq" id="WP_053177159.1">
    <property type="nucleotide sequence ID" value="NZ_LGUV01000380.1"/>
</dbReference>
<sequence length="109" mass="11213">MQDSVSVSVPYGSRRIAEPVRTEMQPARAAMDRRRNRVGTAGVLGLFAAQVLMATCIAAVALFLPVGVAALTITGVLAAAAAAAGLAGAGRQQVADLADLAELHHRAHR</sequence>
<dbReference type="Proteomes" id="UP000037084">
    <property type="component" value="Unassembled WGS sequence"/>
</dbReference>
<gene>
    <name evidence="2" type="ORF">ADK75_34635</name>
</gene>
<proteinExistence type="predicted"/>
<reference evidence="3" key="1">
    <citation type="submission" date="2015-07" db="EMBL/GenBank/DDBJ databases">
        <authorList>
            <consortium name="Consortium for Microbial Forensics and Genomics (microFORGE)"/>
            <person name="Knight B.M."/>
            <person name="Roberts D.P."/>
            <person name="Lin D."/>
            <person name="Hari K."/>
            <person name="Fletcher J."/>
            <person name="Melcher U."/>
            <person name="Blagden T."/>
            <person name="Winegar R.A."/>
        </authorList>
    </citation>
    <scope>NUCLEOTIDE SEQUENCE [LARGE SCALE GENOMIC DNA]</scope>
    <source>
        <strain evidence="3">NRRL B-1447</strain>
    </source>
</reference>
<evidence type="ECO:0000256" key="1">
    <source>
        <dbReference type="SAM" id="Phobius"/>
    </source>
</evidence>
<evidence type="ECO:0000313" key="2">
    <source>
        <dbReference type="EMBL" id="KOG44737.1"/>
    </source>
</evidence>
<dbReference type="AlphaFoldDB" id="A0A0L8M2T0"/>
<dbReference type="PATRIC" id="fig|1961.12.peg.7640"/>
<feature type="transmembrane region" description="Helical" evidence="1">
    <location>
        <begin position="38"/>
        <end position="63"/>
    </location>
</feature>
<organism evidence="2 3">
    <name type="scientific">Streptomyces virginiae</name>
    <name type="common">Streptomyces cinnamonensis</name>
    <dbReference type="NCBI Taxonomy" id="1961"/>
    <lineage>
        <taxon>Bacteria</taxon>
        <taxon>Bacillati</taxon>
        <taxon>Actinomycetota</taxon>
        <taxon>Actinomycetes</taxon>
        <taxon>Kitasatosporales</taxon>
        <taxon>Streptomycetaceae</taxon>
        <taxon>Streptomyces</taxon>
    </lineage>
</organism>
<protein>
    <submittedName>
        <fullName evidence="2">Uncharacterized protein</fullName>
    </submittedName>
</protein>
<name>A0A0L8M2T0_STRVG</name>
<dbReference type="EMBL" id="LGUV01000380">
    <property type="protein sequence ID" value="KOG44737.1"/>
    <property type="molecule type" value="Genomic_DNA"/>
</dbReference>
<accession>A0A0L8M2T0</accession>
<evidence type="ECO:0000313" key="3">
    <source>
        <dbReference type="Proteomes" id="UP000037084"/>
    </source>
</evidence>
<keyword evidence="1" id="KW-0472">Membrane</keyword>